<dbReference type="AlphaFoldDB" id="A0A0M2NMX1"/>
<organism evidence="4 5">
    <name type="scientific">Christensenella hongkongensis</name>
    <dbReference type="NCBI Taxonomy" id="270498"/>
    <lineage>
        <taxon>Bacteria</taxon>
        <taxon>Bacillati</taxon>
        <taxon>Bacillota</taxon>
        <taxon>Clostridia</taxon>
        <taxon>Christensenellales</taxon>
        <taxon>Christensenellaceae</taxon>
        <taxon>Christensenella</taxon>
    </lineage>
</organism>
<dbReference type="InterPro" id="IPR013196">
    <property type="entry name" value="HTH_11"/>
</dbReference>
<dbReference type="Gene3D" id="1.10.10.10">
    <property type="entry name" value="Winged helix-like DNA-binding domain superfamily/Winged helix DNA-binding domain"/>
    <property type="match status" value="1"/>
</dbReference>
<dbReference type="PANTHER" id="PTHR34580:SF1">
    <property type="entry name" value="PROTEIN PAFC"/>
    <property type="match status" value="1"/>
</dbReference>
<keyword evidence="5" id="KW-1185">Reference proteome</keyword>
<dbReference type="EMBL" id="LAYJ01000068">
    <property type="protein sequence ID" value="KKI51767.1"/>
    <property type="molecule type" value="Genomic_DNA"/>
</dbReference>
<dbReference type="GO" id="GO:0003700">
    <property type="term" value="F:DNA-binding transcription factor activity"/>
    <property type="evidence" value="ECO:0007669"/>
    <property type="project" value="InterPro"/>
</dbReference>
<dbReference type="InterPro" id="IPR028349">
    <property type="entry name" value="PafC-like"/>
</dbReference>
<keyword evidence="2" id="KW-0804">Transcription</keyword>
<dbReference type="PROSITE" id="PS51000">
    <property type="entry name" value="HTH_DEOR_2"/>
    <property type="match status" value="1"/>
</dbReference>
<keyword evidence="1" id="KW-0805">Transcription regulation</keyword>
<dbReference type="PIRSF" id="PIRSF016838">
    <property type="entry name" value="PafC"/>
    <property type="match status" value="1"/>
</dbReference>
<accession>A0A0M2NMX1</accession>
<protein>
    <submittedName>
        <fullName evidence="4">Transcriptional regulator, DeoR family</fullName>
    </submittedName>
</protein>
<dbReference type="InterPro" id="IPR051534">
    <property type="entry name" value="CBASS_pafABC_assoc_protein"/>
</dbReference>
<evidence type="ECO:0000259" key="3">
    <source>
        <dbReference type="PROSITE" id="PS51000"/>
    </source>
</evidence>
<dbReference type="InterPro" id="IPR057727">
    <property type="entry name" value="WCX_dom"/>
</dbReference>
<dbReference type="PANTHER" id="PTHR34580">
    <property type="match status" value="1"/>
</dbReference>
<evidence type="ECO:0000256" key="2">
    <source>
        <dbReference type="ARBA" id="ARBA00023163"/>
    </source>
</evidence>
<dbReference type="PATRIC" id="fig|270498.16.peg.530"/>
<comment type="caution">
    <text evidence="4">The sequence shown here is derived from an EMBL/GenBank/DDBJ whole genome shotgun (WGS) entry which is preliminary data.</text>
</comment>
<dbReference type="InterPro" id="IPR036388">
    <property type="entry name" value="WH-like_DNA-bd_sf"/>
</dbReference>
<dbReference type="InterPro" id="IPR036390">
    <property type="entry name" value="WH_DNA-bd_sf"/>
</dbReference>
<dbReference type="Pfam" id="PF25583">
    <property type="entry name" value="WCX"/>
    <property type="match status" value="1"/>
</dbReference>
<sequence length="297" mass="34876">MRNNRLFEIIYILLDRQKVTAKELAEKFEVSVRTIYRDIDSLSFSGIPVYAMKGKGGGIALMDDFVLQKSLLTDQERNQIMIGLQSLQATQYPETGDVISKLNAVFRQEKFDWIEVDFSDWGKAEKDKFNLLKKAVLEKRAISFQYFGGDGKKTERSVEPLRLLYKGKAWYVQGFCRQREDYRIFKLSRMKNLNMLHEKFERKEAMPPIEAKTDAPQKCVRITLFIDACMAYRVYDEFDEQNIRKCGEGFEAELVVPEDEWVYGYILSFGENAQVLQPERIKNMVRERLQKTLEQYL</sequence>
<dbReference type="InterPro" id="IPR001034">
    <property type="entry name" value="DeoR_HTH"/>
</dbReference>
<dbReference type="Pfam" id="PF13280">
    <property type="entry name" value="WYL"/>
    <property type="match status" value="1"/>
</dbReference>
<name>A0A0M2NMX1_9FIRM</name>
<dbReference type="PROSITE" id="PS52050">
    <property type="entry name" value="WYL"/>
    <property type="match status" value="1"/>
</dbReference>
<dbReference type="InterPro" id="IPR026881">
    <property type="entry name" value="WYL_dom"/>
</dbReference>
<evidence type="ECO:0000313" key="4">
    <source>
        <dbReference type="EMBL" id="KKI51767.1"/>
    </source>
</evidence>
<evidence type="ECO:0000313" key="5">
    <source>
        <dbReference type="Proteomes" id="UP000034076"/>
    </source>
</evidence>
<dbReference type="Pfam" id="PF08279">
    <property type="entry name" value="HTH_11"/>
    <property type="match status" value="1"/>
</dbReference>
<evidence type="ECO:0000256" key="1">
    <source>
        <dbReference type="ARBA" id="ARBA00023015"/>
    </source>
</evidence>
<reference evidence="4 5" key="1">
    <citation type="submission" date="2015-04" db="EMBL/GenBank/DDBJ databases">
        <title>Draft genome sequence of bacteremic isolate Catabacter hongkongensis type strain HKU16T.</title>
        <authorList>
            <person name="Lau S.K."/>
            <person name="Teng J.L."/>
            <person name="Huang Y."/>
            <person name="Curreem S.O."/>
            <person name="Tsui S.K."/>
            <person name="Woo P.C."/>
        </authorList>
    </citation>
    <scope>NUCLEOTIDE SEQUENCE [LARGE SCALE GENOMIC DNA]</scope>
    <source>
        <strain evidence="4 5">HKU16</strain>
    </source>
</reference>
<gene>
    <name evidence="4" type="ORF">CHK_0934</name>
</gene>
<proteinExistence type="predicted"/>
<dbReference type="SUPFAM" id="SSF46785">
    <property type="entry name" value="Winged helix' DNA-binding domain"/>
    <property type="match status" value="1"/>
</dbReference>
<dbReference type="OrthoDB" id="9815009at2"/>
<dbReference type="STRING" id="270498.CHK_0934"/>
<feature type="domain" description="HTH deoR-type" evidence="3">
    <location>
        <begin position="2"/>
        <end position="60"/>
    </location>
</feature>
<dbReference type="Proteomes" id="UP000034076">
    <property type="component" value="Unassembled WGS sequence"/>
</dbReference>
<dbReference type="RefSeq" id="WP_046442825.1">
    <property type="nucleotide sequence ID" value="NZ_LAYJ01000068.1"/>
</dbReference>